<sequence>MPPTLRRLLSNPELDLRLLTSESALPAQALDQVVQWVHSSDLADPTPFLSDGQVLLITGTQFAPAATTAADFLPYVERLRARGLAGLGFGTEVIRDGTPDGLVAACLEAGLPLFEVPYRIPFIAVSRYVADLTAEELFARNTWALKAQRAISLAALRPDGLTATLAELSRQLDHWVALFDATGSVDRVFPPDALGASTLAAVSAEATRLLRTRRRSSGTIVTGGETLTLQTLGTSGQLRGVLALGGAGELDQAGQQVVTSVIALAGLALEQNTALDRAVGHLRSGLWHVLVSGDTQLASDIAVQMWGAMPAEPVRVALVDSPIDGVDALSEWLELRVAEHPGALFYAADDGRIVLCFSSAAPTLVVDLTAGFGLKAGVSDAVGYADLARAHDQATQALDRAREGDEGVVSFDTISRQGVLAFLARTDAREVARTTLAPLITADEANGSVLVLSLRTWLEHNGTFDSAARELGIHRHTLRARVAEAERLLGRDLSSFHARADLWAALLATRA</sequence>
<evidence type="ECO:0000259" key="1">
    <source>
        <dbReference type="Pfam" id="PF07905"/>
    </source>
</evidence>
<dbReference type="PANTHER" id="PTHR33744">
    <property type="entry name" value="CARBOHYDRATE DIACID REGULATOR"/>
    <property type="match status" value="1"/>
</dbReference>
<protein>
    <submittedName>
        <fullName evidence="3">PucR family transcriptional regulator</fullName>
    </submittedName>
</protein>
<reference evidence="3 4" key="1">
    <citation type="journal article" date="2014" name="J. Microbiol.">
        <title>Diaminobutyricibacter tongyongensis gen. nov., sp. nov. and Homoserinibacter gongjuensis gen. nov., sp. nov. belong to the family Microbacteriaceae.</title>
        <authorList>
            <person name="Kim S.J."/>
            <person name="Ahn J.H."/>
            <person name="Weon H.Y."/>
            <person name="Hamada M."/>
            <person name="Suzuki K."/>
            <person name="Kwon S.W."/>
        </authorList>
    </citation>
    <scope>NUCLEOTIDE SEQUENCE [LARGE SCALE GENOMIC DNA]</scope>
    <source>
        <strain evidence="3 4">NBRC 108724</strain>
    </source>
</reference>
<organism evidence="3 4">
    <name type="scientific">Leifsonia tongyongensis</name>
    <dbReference type="NCBI Taxonomy" id="1268043"/>
    <lineage>
        <taxon>Bacteria</taxon>
        <taxon>Bacillati</taxon>
        <taxon>Actinomycetota</taxon>
        <taxon>Actinomycetes</taxon>
        <taxon>Micrococcales</taxon>
        <taxon>Microbacteriaceae</taxon>
        <taxon>Leifsonia</taxon>
    </lineage>
</organism>
<dbReference type="InterPro" id="IPR025736">
    <property type="entry name" value="PucR_C-HTH_dom"/>
</dbReference>
<dbReference type="AlphaFoldDB" id="A0A6L9Y233"/>
<dbReference type="InterPro" id="IPR051448">
    <property type="entry name" value="CdaR-like_regulators"/>
</dbReference>
<dbReference type="RefSeq" id="WP_163291232.1">
    <property type="nucleotide sequence ID" value="NZ_JAAGWY010000005.1"/>
</dbReference>
<dbReference type="PANTHER" id="PTHR33744:SF1">
    <property type="entry name" value="DNA-BINDING TRANSCRIPTIONAL ACTIVATOR ADER"/>
    <property type="match status" value="1"/>
</dbReference>
<evidence type="ECO:0000259" key="2">
    <source>
        <dbReference type="Pfam" id="PF13556"/>
    </source>
</evidence>
<accession>A0A6L9Y233</accession>
<evidence type="ECO:0000313" key="4">
    <source>
        <dbReference type="Proteomes" id="UP000474967"/>
    </source>
</evidence>
<dbReference type="EMBL" id="JAAGWY010000005">
    <property type="protein sequence ID" value="NEN07741.1"/>
    <property type="molecule type" value="Genomic_DNA"/>
</dbReference>
<dbReference type="Pfam" id="PF13556">
    <property type="entry name" value="HTH_30"/>
    <property type="match status" value="1"/>
</dbReference>
<dbReference type="Gene3D" id="1.10.10.2840">
    <property type="entry name" value="PucR C-terminal helix-turn-helix domain"/>
    <property type="match status" value="1"/>
</dbReference>
<proteinExistence type="predicted"/>
<name>A0A6L9Y233_9MICO</name>
<feature type="domain" description="PucR C-terminal helix-turn-helix" evidence="2">
    <location>
        <begin position="450"/>
        <end position="508"/>
    </location>
</feature>
<dbReference type="InterPro" id="IPR042070">
    <property type="entry name" value="PucR_C-HTH_sf"/>
</dbReference>
<dbReference type="Proteomes" id="UP000474967">
    <property type="component" value="Unassembled WGS sequence"/>
</dbReference>
<feature type="domain" description="Purine catabolism PurC-like" evidence="1">
    <location>
        <begin position="27"/>
        <end position="130"/>
    </location>
</feature>
<evidence type="ECO:0000313" key="3">
    <source>
        <dbReference type="EMBL" id="NEN07741.1"/>
    </source>
</evidence>
<comment type="caution">
    <text evidence="3">The sequence shown here is derived from an EMBL/GenBank/DDBJ whole genome shotgun (WGS) entry which is preliminary data.</text>
</comment>
<keyword evidence="4" id="KW-1185">Reference proteome</keyword>
<gene>
    <name evidence="3" type="ORF">G3T36_17940</name>
</gene>
<dbReference type="Pfam" id="PF07905">
    <property type="entry name" value="PucR"/>
    <property type="match status" value="1"/>
</dbReference>
<dbReference type="InterPro" id="IPR012914">
    <property type="entry name" value="PucR_dom"/>
</dbReference>